<dbReference type="Gene3D" id="3.40.50.10490">
    <property type="entry name" value="Glucose-6-phosphate isomerase like protein, domain 1"/>
    <property type="match status" value="1"/>
</dbReference>
<dbReference type="RefSeq" id="XP_056041209.1">
    <property type="nucleotide sequence ID" value="XM_056188432.1"/>
</dbReference>
<organism evidence="2 3">
    <name type="scientific">Lipomyces tetrasporus</name>
    <dbReference type="NCBI Taxonomy" id="54092"/>
    <lineage>
        <taxon>Eukaryota</taxon>
        <taxon>Fungi</taxon>
        <taxon>Dikarya</taxon>
        <taxon>Ascomycota</taxon>
        <taxon>Saccharomycotina</taxon>
        <taxon>Lipomycetes</taxon>
        <taxon>Lipomycetales</taxon>
        <taxon>Lipomycetaceae</taxon>
        <taxon>Lipomyces</taxon>
    </lineage>
</organism>
<dbReference type="Proteomes" id="UP001217417">
    <property type="component" value="Unassembled WGS sequence"/>
</dbReference>
<dbReference type="InterPro" id="IPR046348">
    <property type="entry name" value="SIS_dom_sf"/>
</dbReference>
<dbReference type="PANTHER" id="PTHR38418:SF2">
    <property type="entry name" value="SUGAR ISOMERASE, KPSF_GUTQ (AFU_ORTHOLOGUE AFUA_6G08860)"/>
    <property type="match status" value="1"/>
</dbReference>
<dbReference type="CDD" id="cd05014">
    <property type="entry name" value="SIS_Kpsf"/>
    <property type="match status" value="1"/>
</dbReference>
<keyword evidence="3" id="KW-1185">Reference proteome</keyword>
<proteinExistence type="predicted"/>
<reference evidence="2" key="1">
    <citation type="submission" date="2023-03" db="EMBL/GenBank/DDBJ databases">
        <title>Near-Complete genome sequence of Lipomyces tetrasporous NRRL Y-64009, an oleaginous yeast capable of growing on lignocellulosic hydrolysates.</title>
        <authorList>
            <consortium name="Lawrence Berkeley National Laboratory"/>
            <person name="Jagtap S.S."/>
            <person name="Liu J.-J."/>
            <person name="Walukiewicz H.E."/>
            <person name="Pangilinan J."/>
            <person name="Lipzen A."/>
            <person name="Ahrendt S."/>
            <person name="Koriabine M."/>
            <person name="Cobaugh K."/>
            <person name="Salamov A."/>
            <person name="Yoshinaga Y."/>
            <person name="Ng V."/>
            <person name="Daum C."/>
            <person name="Grigoriev I.V."/>
            <person name="Slininger P.J."/>
            <person name="Dien B.S."/>
            <person name="Jin Y.-S."/>
            <person name="Rao C.V."/>
        </authorList>
    </citation>
    <scope>NUCLEOTIDE SEQUENCE</scope>
    <source>
        <strain evidence="2">NRRL Y-64009</strain>
    </source>
</reference>
<dbReference type="EMBL" id="JARPMG010000010">
    <property type="protein sequence ID" value="KAJ8097759.1"/>
    <property type="molecule type" value="Genomic_DNA"/>
</dbReference>
<sequence length="344" mass="36407">MRCDTCMHQIPAVLPSPITPPAESSPVSILNTAVTILRSQSLALSHLTDLYRADAETQNDYVNSIQLMHNALVTGGKIVLTGMGKSGKIADKLVATMNSLGIHAATLHPCDALHGDLGVLRPADVLVMITSSGNTPELNQLLPYLPSGLPRICLTCTPDSPLGRGSSAVLSAHLPGSLLERAIYGVPAPTTSTTACLAVGDAVCITLAEIITAEQEERKKNFGRWHPGGAIGNDYKSEENCAKPTFRDVMIPWAEVGLVDTDADELEILRAAAGRQWVCVGNEKLFKGHELGQLSRKAGAAAAGLAITRLRRVGPKDDVANVGRGEIVVVAKDMKNILGLYEGI</sequence>
<dbReference type="SUPFAM" id="SSF53697">
    <property type="entry name" value="SIS domain"/>
    <property type="match status" value="1"/>
</dbReference>
<dbReference type="PROSITE" id="PS51464">
    <property type="entry name" value="SIS"/>
    <property type="match status" value="1"/>
</dbReference>
<dbReference type="PANTHER" id="PTHR38418">
    <property type="entry name" value="SUGAR ISOMERASE, KPSF/GUTQ (AFU_ORTHOLOGUE AFUA_6G08860)"/>
    <property type="match status" value="1"/>
</dbReference>
<dbReference type="AlphaFoldDB" id="A0AAD7QM36"/>
<dbReference type="InterPro" id="IPR035474">
    <property type="entry name" value="SIS_Kpsf"/>
</dbReference>
<accession>A0AAD7QM36</accession>
<dbReference type="GO" id="GO:0097367">
    <property type="term" value="F:carbohydrate derivative binding"/>
    <property type="evidence" value="ECO:0007669"/>
    <property type="project" value="InterPro"/>
</dbReference>
<dbReference type="InterPro" id="IPR001347">
    <property type="entry name" value="SIS_dom"/>
</dbReference>
<comment type="caution">
    <text evidence="2">The sequence shown here is derived from an EMBL/GenBank/DDBJ whole genome shotgun (WGS) entry which is preliminary data.</text>
</comment>
<name>A0AAD7QM36_9ASCO</name>
<protein>
    <recommendedName>
        <fullName evidence="1">SIS domain-containing protein</fullName>
    </recommendedName>
</protein>
<dbReference type="Pfam" id="PF01380">
    <property type="entry name" value="SIS"/>
    <property type="match status" value="1"/>
</dbReference>
<gene>
    <name evidence="2" type="ORF">POJ06DRAFT_259966</name>
</gene>
<dbReference type="GO" id="GO:1901135">
    <property type="term" value="P:carbohydrate derivative metabolic process"/>
    <property type="evidence" value="ECO:0007669"/>
    <property type="project" value="InterPro"/>
</dbReference>
<evidence type="ECO:0000259" key="1">
    <source>
        <dbReference type="PROSITE" id="PS51464"/>
    </source>
</evidence>
<dbReference type="GeneID" id="80883598"/>
<evidence type="ECO:0000313" key="2">
    <source>
        <dbReference type="EMBL" id="KAJ8097759.1"/>
    </source>
</evidence>
<feature type="domain" description="SIS" evidence="1">
    <location>
        <begin position="68"/>
        <end position="213"/>
    </location>
</feature>
<evidence type="ECO:0000313" key="3">
    <source>
        <dbReference type="Proteomes" id="UP001217417"/>
    </source>
</evidence>